<evidence type="ECO:0000313" key="2">
    <source>
        <dbReference type="Proteomes" id="UP000318939"/>
    </source>
</evidence>
<keyword evidence="1" id="KW-0614">Plasmid</keyword>
<dbReference type="EMBL" id="CP117268">
    <property type="protein sequence ID" value="WFS26061.1"/>
    <property type="molecule type" value="Genomic_DNA"/>
</dbReference>
<protein>
    <recommendedName>
        <fullName evidence="3">Transposase</fullName>
    </recommendedName>
</protein>
<evidence type="ECO:0000313" key="1">
    <source>
        <dbReference type="EMBL" id="WFS26061.1"/>
    </source>
</evidence>
<organism evidence="1 2">
    <name type="scientific">Rhizobium rhododendri</name>
    <dbReference type="NCBI Taxonomy" id="2506430"/>
    <lineage>
        <taxon>Bacteria</taxon>
        <taxon>Pseudomonadati</taxon>
        <taxon>Pseudomonadota</taxon>
        <taxon>Alphaproteobacteria</taxon>
        <taxon>Hyphomicrobiales</taxon>
        <taxon>Rhizobiaceae</taxon>
        <taxon>Rhizobium/Agrobacterium group</taxon>
        <taxon>Rhizobium</taxon>
    </lineage>
</organism>
<gene>
    <name evidence="1" type="ORF">PR018_23535</name>
</gene>
<proteinExistence type="predicted"/>
<reference evidence="1 2" key="2">
    <citation type="journal article" date="2023" name="MicrobiologyOpen">
        <title>Genomics of the tumorigenes clade of the family Rhizobiaceae and description of Rhizobium rhododendri sp. nov.</title>
        <authorList>
            <person name="Kuzmanovic N."/>
            <person name="diCenzo G.C."/>
            <person name="Bunk B."/>
            <person name="Sproeer C."/>
            <person name="Fruehling A."/>
            <person name="Neumann-Schaal M."/>
            <person name="Overmann J."/>
            <person name="Smalla K."/>
        </authorList>
    </citation>
    <scope>NUCLEOTIDE SEQUENCE [LARGE SCALE GENOMIC DNA]</scope>
    <source>
        <strain evidence="2">rho-6.2</strain>
        <plasmid evidence="1 2">unnamed1</plasmid>
    </source>
</reference>
<sequence length="40" mass="4582">MWTSNNSEIAPEALDRIGALYDIERDINGQPPEMRRTHPS</sequence>
<dbReference type="Proteomes" id="UP000318939">
    <property type="component" value="Plasmid unnamed1"/>
</dbReference>
<name>A0ABY8IRA7_9HYPH</name>
<evidence type="ECO:0008006" key="3">
    <source>
        <dbReference type="Google" id="ProtNLM"/>
    </source>
</evidence>
<keyword evidence="2" id="KW-1185">Reference proteome</keyword>
<reference evidence="1 2" key="1">
    <citation type="journal article" date="2019" name="Phytopathology">
        <title>A Novel Group of Rhizobium tumorigenes-Like Agrobacteria Associated with Crown Gall Disease of Rhododendron and Blueberry.</title>
        <authorList>
            <person name="Kuzmanovic N."/>
            <person name="Behrens P."/>
            <person name="Idczak E."/>
            <person name="Wagner S."/>
            <person name="Gotz M."/>
            <person name="Sproer C."/>
            <person name="Bunk B."/>
            <person name="Overmann J."/>
            <person name="Smalla K."/>
        </authorList>
    </citation>
    <scope>NUCLEOTIDE SEQUENCE [LARGE SCALE GENOMIC DNA]</scope>
    <source>
        <strain evidence="2">rho-6.2</strain>
    </source>
</reference>
<accession>A0ABY8IRA7</accession>
<geneLocation type="plasmid" evidence="1 2">
    <name>unnamed1</name>
</geneLocation>